<evidence type="ECO:0000313" key="3">
    <source>
        <dbReference type="Proteomes" id="UP000799438"/>
    </source>
</evidence>
<proteinExistence type="predicted"/>
<evidence type="ECO:0000313" key="2">
    <source>
        <dbReference type="EMBL" id="KAF2139740.1"/>
    </source>
</evidence>
<keyword evidence="1" id="KW-0472">Membrane</keyword>
<sequence>MLGAAAAFVFGRFFTLARSLCCSVALSLSLSLAALYVTHACTLNTRSSTATHTIAEKARRLAGVSVVVVACLVLLACLIALLCVALAFTRSMVLLLVFSFLEGRGGRRGGFNFGLVGLCVLRTYVFGRCLSA</sequence>
<evidence type="ECO:0000256" key="1">
    <source>
        <dbReference type="SAM" id="Phobius"/>
    </source>
</evidence>
<keyword evidence="1" id="KW-1133">Transmembrane helix</keyword>
<gene>
    <name evidence="2" type="ORF">K452DRAFT_64916</name>
</gene>
<feature type="transmembrane region" description="Helical" evidence="1">
    <location>
        <begin position="64"/>
        <end position="88"/>
    </location>
</feature>
<name>A0A6A6B6V0_9PEZI</name>
<keyword evidence="1" id="KW-0812">Transmembrane</keyword>
<organism evidence="2 3">
    <name type="scientific">Aplosporella prunicola CBS 121167</name>
    <dbReference type="NCBI Taxonomy" id="1176127"/>
    <lineage>
        <taxon>Eukaryota</taxon>
        <taxon>Fungi</taxon>
        <taxon>Dikarya</taxon>
        <taxon>Ascomycota</taxon>
        <taxon>Pezizomycotina</taxon>
        <taxon>Dothideomycetes</taxon>
        <taxon>Dothideomycetes incertae sedis</taxon>
        <taxon>Botryosphaeriales</taxon>
        <taxon>Aplosporellaceae</taxon>
        <taxon>Aplosporella</taxon>
    </lineage>
</organism>
<protein>
    <submittedName>
        <fullName evidence="2">Uncharacterized protein</fullName>
    </submittedName>
</protein>
<feature type="transmembrane region" description="Helical" evidence="1">
    <location>
        <begin position="109"/>
        <end position="127"/>
    </location>
</feature>
<dbReference type="EMBL" id="ML995492">
    <property type="protein sequence ID" value="KAF2139740.1"/>
    <property type="molecule type" value="Genomic_DNA"/>
</dbReference>
<dbReference type="GeneID" id="54304484"/>
<dbReference type="AlphaFoldDB" id="A0A6A6B6V0"/>
<keyword evidence="3" id="KW-1185">Reference proteome</keyword>
<accession>A0A6A6B6V0</accession>
<reference evidence="2" key="1">
    <citation type="journal article" date="2020" name="Stud. Mycol.">
        <title>101 Dothideomycetes genomes: a test case for predicting lifestyles and emergence of pathogens.</title>
        <authorList>
            <person name="Haridas S."/>
            <person name="Albert R."/>
            <person name="Binder M."/>
            <person name="Bloem J."/>
            <person name="Labutti K."/>
            <person name="Salamov A."/>
            <person name="Andreopoulos B."/>
            <person name="Baker S."/>
            <person name="Barry K."/>
            <person name="Bills G."/>
            <person name="Bluhm B."/>
            <person name="Cannon C."/>
            <person name="Castanera R."/>
            <person name="Culley D."/>
            <person name="Daum C."/>
            <person name="Ezra D."/>
            <person name="Gonzalez J."/>
            <person name="Henrissat B."/>
            <person name="Kuo A."/>
            <person name="Liang C."/>
            <person name="Lipzen A."/>
            <person name="Lutzoni F."/>
            <person name="Magnuson J."/>
            <person name="Mondo S."/>
            <person name="Nolan M."/>
            <person name="Ohm R."/>
            <person name="Pangilinan J."/>
            <person name="Park H.-J."/>
            <person name="Ramirez L."/>
            <person name="Alfaro M."/>
            <person name="Sun H."/>
            <person name="Tritt A."/>
            <person name="Yoshinaga Y."/>
            <person name="Zwiers L.-H."/>
            <person name="Turgeon B."/>
            <person name="Goodwin S."/>
            <person name="Spatafora J."/>
            <person name="Crous P."/>
            <person name="Grigoriev I."/>
        </authorList>
    </citation>
    <scope>NUCLEOTIDE SEQUENCE</scope>
    <source>
        <strain evidence="2">CBS 121167</strain>
    </source>
</reference>
<dbReference type="RefSeq" id="XP_033395453.1">
    <property type="nucleotide sequence ID" value="XM_033546977.1"/>
</dbReference>
<dbReference type="Proteomes" id="UP000799438">
    <property type="component" value="Unassembled WGS sequence"/>
</dbReference>